<reference evidence="1 2" key="1">
    <citation type="submission" date="2018-07" db="EMBL/GenBank/DDBJ databases">
        <title>Complete genome sequence of Flavobacterium arcticum type strain SM1502T.</title>
        <authorList>
            <person name="Li Y."/>
            <person name="Li D.-D."/>
        </authorList>
    </citation>
    <scope>NUCLEOTIDE SEQUENCE [LARGE SCALE GENOMIC DNA]</scope>
    <source>
        <strain evidence="1 2">SM1502</strain>
    </source>
</reference>
<evidence type="ECO:0008006" key="3">
    <source>
        <dbReference type="Google" id="ProtNLM"/>
    </source>
</evidence>
<dbReference type="Pfam" id="PF13650">
    <property type="entry name" value="Asp_protease_2"/>
    <property type="match status" value="1"/>
</dbReference>
<gene>
    <name evidence="1" type="ORF">DVK85_08285</name>
</gene>
<dbReference type="AlphaFoldDB" id="A0A345HCC6"/>
<dbReference type="InterPro" id="IPR021109">
    <property type="entry name" value="Peptidase_aspartic_dom_sf"/>
</dbReference>
<dbReference type="Proteomes" id="UP000253951">
    <property type="component" value="Chromosome"/>
</dbReference>
<keyword evidence="2" id="KW-1185">Reference proteome</keyword>
<dbReference type="RefSeq" id="WP_114677994.1">
    <property type="nucleotide sequence ID" value="NZ_CP031188.1"/>
</dbReference>
<dbReference type="Gene3D" id="2.30.42.10">
    <property type="match status" value="1"/>
</dbReference>
<sequence>MNKLYSILILVISLSVYSQSDRKIKKWINTVEISDKDFYHEIPFDYNASGIVLKVDVGGKVYDYSFDTGGLNMITTKMQGENNFPVLTQINVGSSNKLTSTVNLVMTDTLKIGPLTFTDVGTLVMDVSNSPTISCLNGGLIGASIIEKYIWQIDVLNQKIIVTDELDKLSLKGAIKCKVRLNSRKQPYILIDINGKNREVLFDLGAGYPLELNIRDAIFIDPQRIREVYGSESESVNGVRKDSTYVFNGSSIKIGAAELINKPVFFSTSTRTSMLGCQIIEDYIVTLNFADSELYLTPIKGKAHKEGWETFGYFPVFENDKLIVRMVYQGSSAAREGLLPGDEIKTIDNKTIPCNEYCDCREYFLNFLANNSEQVLTIKRDGIVKRIKIKKQLMF</sequence>
<proteinExistence type="predicted"/>
<dbReference type="OrthoDB" id="5580718at2"/>
<accession>A0A345HCC6</accession>
<organism evidence="1 2">
    <name type="scientific">Flavobacterium arcticum</name>
    <dbReference type="NCBI Taxonomy" id="1784713"/>
    <lineage>
        <taxon>Bacteria</taxon>
        <taxon>Pseudomonadati</taxon>
        <taxon>Bacteroidota</taxon>
        <taxon>Flavobacteriia</taxon>
        <taxon>Flavobacteriales</taxon>
        <taxon>Flavobacteriaceae</taxon>
        <taxon>Flavobacterium</taxon>
    </lineage>
</organism>
<name>A0A345HCC6_9FLAO</name>
<dbReference type="KEGG" id="fat:DVK85_08285"/>
<dbReference type="SUPFAM" id="SSF50156">
    <property type="entry name" value="PDZ domain-like"/>
    <property type="match status" value="1"/>
</dbReference>
<evidence type="ECO:0000313" key="2">
    <source>
        <dbReference type="Proteomes" id="UP000253951"/>
    </source>
</evidence>
<evidence type="ECO:0000313" key="1">
    <source>
        <dbReference type="EMBL" id="AXG74236.1"/>
    </source>
</evidence>
<dbReference type="Gene3D" id="2.40.70.10">
    <property type="entry name" value="Acid Proteases"/>
    <property type="match status" value="1"/>
</dbReference>
<dbReference type="InterPro" id="IPR036034">
    <property type="entry name" value="PDZ_sf"/>
</dbReference>
<dbReference type="EMBL" id="CP031188">
    <property type="protein sequence ID" value="AXG74236.1"/>
    <property type="molecule type" value="Genomic_DNA"/>
</dbReference>
<protein>
    <recommendedName>
        <fullName evidence="3">PDZ domain-containing protein</fullName>
    </recommendedName>
</protein>